<keyword evidence="2" id="KW-1185">Reference proteome</keyword>
<name>A0A6A5W6L9_9PLEO</name>
<dbReference type="OrthoDB" id="343070at2759"/>
<accession>A0A6A5W6L9</accession>
<sequence length="155" mass="18176">MLDHVRRQRSLFSDYRGRVKLAELRTDLGCLVGEDTTLQLEILPSNIRRLTLRCRSEVWAFKKADIEIREGNPLRKVLCDPITKVGEKFRQMFPDLHRITVETDELPREQLVDLVPFFAEKGVRFDFRKQWAILSSTSVARVPLPQPFTFTFTQQ</sequence>
<evidence type="ECO:0000313" key="2">
    <source>
        <dbReference type="Proteomes" id="UP000799779"/>
    </source>
</evidence>
<proteinExistence type="predicted"/>
<reference evidence="1" key="1">
    <citation type="journal article" date="2020" name="Stud. Mycol.">
        <title>101 Dothideomycetes genomes: a test case for predicting lifestyles and emergence of pathogens.</title>
        <authorList>
            <person name="Haridas S."/>
            <person name="Albert R."/>
            <person name="Binder M."/>
            <person name="Bloem J."/>
            <person name="Labutti K."/>
            <person name="Salamov A."/>
            <person name="Andreopoulos B."/>
            <person name="Baker S."/>
            <person name="Barry K."/>
            <person name="Bills G."/>
            <person name="Bluhm B."/>
            <person name="Cannon C."/>
            <person name="Castanera R."/>
            <person name="Culley D."/>
            <person name="Daum C."/>
            <person name="Ezra D."/>
            <person name="Gonzalez J."/>
            <person name="Henrissat B."/>
            <person name="Kuo A."/>
            <person name="Liang C."/>
            <person name="Lipzen A."/>
            <person name="Lutzoni F."/>
            <person name="Magnuson J."/>
            <person name="Mondo S."/>
            <person name="Nolan M."/>
            <person name="Ohm R."/>
            <person name="Pangilinan J."/>
            <person name="Park H.-J."/>
            <person name="Ramirez L."/>
            <person name="Alfaro M."/>
            <person name="Sun H."/>
            <person name="Tritt A."/>
            <person name="Yoshinaga Y."/>
            <person name="Zwiers L.-H."/>
            <person name="Turgeon B."/>
            <person name="Goodwin S."/>
            <person name="Spatafora J."/>
            <person name="Crous P."/>
            <person name="Grigoriev I."/>
        </authorList>
    </citation>
    <scope>NUCLEOTIDE SEQUENCE</scope>
    <source>
        <strain evidence="1">CBS 123094</strain>
    </source>
</reference>
<dbReference type="Proteomes" id="UP000799779">
    <property type="component" value="Unassembled WGS sequence"/>
</dbReference>
<evidence type="ECO:0000313" key="1">
    <source>
        <dbReference type="EMBL" id="KAF1996728.1"/>
    </source>
</evidence>
<gene>
    <name evidence="1" type="ORF">P154DRAFT_537796</name>
</gene>
<dbReference type="AlphaFoldDB" id="A0A6A5W6L9"/>
<dbReference type="EMBL" id="ML977622">
    <property type="protein sequence ID" value="KAF1996728.1"/>
    <property type="molecule type" value="Genomic_DNA"/>
</dbReference>
<organism evidence="1 2">
    <name type="scientific">Amniculicola lignicola CBS 123094</name>
    <dbReference type="NCBI Taxonomy" id="1392246"/>
    <lineage>
        <taxon>Eukaryota</taxon>
        <taxon>Fungi</taxon>
        <taxon>Dikarya</taxon>
        <taxon>Ascomycota</taxon>
        <taxon>Pezizomycotina</taxon>
        <taxon>Dothideomycetes</taxon>
        <taxon>Pleosporomycetidae</taxon>
        <taxon>Pleosporales</taxon>
        <taxon>Amniculicolaceae</taxon>
        <taxon>Amniculicola</taxon>
    </lineage>
</organism>
<protein>
    <submittedName>
        <fullName evidence="1">Uncharacterized protein</fullName>
    </submittedName>
</protein>